<evidence type="ECO:0000256" key="3">
    <source>
        <dbReference type="SAM" id="MobiDB-lite"/>
    </source>
</evidence>
<dbReference type="STRING" id="4846.A0A367IIW6"/>
<evidence type="ECO:0000256" key="2">
    <source>
        <dbReference type="ARBA" id="ARBA00022840"/>
    </source>
</evidence>
<reference evidence="5 6" key="1">
    <citation type="journal article" date="2018" name="G3 (Bethesda)">
        <title>Phylogenetic and Phylogenomic Definition of Rhizopus Species.</title>
        <authorList>
            <person name="Gryganskyi A.P."/>
            <person name="Golan J."/>
            <person name="Dolatabadi S."/>
            <person name="Mondo S."/>
            <person name="Robb S."/>
            <person name="Idnurm A."/>
            <person name="Muszewska A."/>
            <person name="Steczkiewicz K."/>
            <person name="Masonjones S."/>
            <person name="Liao H.L."/>
            <person name="Gajdeczka M.T."/>
            <person name="Anike F."/>
            <person name="Vuek A."/>
            <person name="Anishchenko I.M."/>
            <person name="Voigt K."/>
            <person name="de Hoog G.S."/>
            <person name="Smith M.E."/>
            <person name="Heitman J."/>
            <person name="Vilgalys R."/>
            <person name="Stajich J.E."/>
        </authorList>
    </citation>
    <scope>NUCLEOTIDE SEQUENCE [LARGE SCALE GENOMIC DNA]</scope>
    <source>
        <strain evidence="5 6">LSU 92-RS-03</strain>
    </source>
</reference>
<organism evidence="5 6">
    <name type="scientific">Rhizopus stolonifer</name>
    <name type="common">Rhizopus nigricans</name>
    <dbReference type="NCBI Taxonomy" id="4846"/>
    <lineage>
        <taxon>Eukaryota</taxon>
        <taxon>Fungi</taxon>
        <taxon>Fungi incertae sedis</taxon>
        <taxon>Mucoromycota</taxon>
        <taxon>Mucoromycotina</taxon>
        <taxon>Mucoromycetes</taxon>
        <taxon>Mucorales</taxon>
        <taxon>Mucorineae</taxon>
        <taxon>Rhizopodaceae</taxon>
        <taxon>Rhizopus</taxon>
    </lineage>
</organism>
<dbReference type="InterPro" id="IPR032270">
    <property type="entry name" value="AMPK_C"/>
</dbReference>
<feature type="region of interest" description="Disordered" evidence="3">
    <location>
        <begin position="1"/>
        <end position="118"/>
    </location>
</feature>
<dbReference type="SUPFAM" id="SSF103243">
    <property type="entry name" value="KA1-like"/>
    <property type="match status" value="1"/>
</dbReference>
<keyword evidence="1" id="KW-0547">Nucleotide-binding</keyword>
<feature type="compositionally biased region" description="Low complexity" evidence="3">
    <location>
        <begin position="67"/>
        <end position="76"/>
    </location>
</feature>
<protein>
    <submittedName>
        <fullName evidence="5">Protein kinase, AMP-activated, alpha 2 catalytic subunit</fullName>
    </submittedName>
</protein>
<dbReference type="OrthoDB" id="193931at2759"/>
<feature type="compositionally biased region" description="Low complexity" evidence="3">
    <location>
        <begin position="45"/>
        <end position="54"/>
    </location>
</feature>
<keyword evidence="5" id="KW-0808">Transferase</keyword>
<dbReference type="InterPro" id="IPR028375">
    <property type="entry name" value="KA1/Ssp2_C"/>
</dbReference>
<feature type="non-terminal residue" evidence="5">
    <location>
        <position position="262"/>
    </location>
</feature>
<sequence length="262" mass="30131">ENNHIQSFFASSPPPWNTSLDDQYKASRRQQQEEEEEESQMDMTSSISVLSSSLPKTDYIQGKERSSSNASSRGGALPIAPINGTPPPGAMAPSTRHASARHLSISQPQKKPKSKSRWHFGIRSKCPAWEVMLEIYRSLQNVGMEWCTLDPYHLRCRYQYPNIDLMVKFDLQLYKLENNSYLVDFKSVGTINPDAFQTLQDQMAHKLDIEQKDLSPYLTRWKVHDESIDHVQSVYPFLDVCSKLITDIQELVPTYHRLLQKL</sequence>
<dbReference type="GO" id="GO:0016301">
    <property type="term" value="F:kinase activity"/>
    <property type="evidence" value="ECO:0007669"/>
    <property type="project" value="UniProtKB-KW"/>
</dbReference>
<evidence type="ECO:0000259" key="4">
    <source>
        <dbReference type="Pfam" id="PF16579"/>
    </source>
</evidence>
<evidence type="ECO:0000313" key="6">
    <source>
        <dbReference type="Proteomes" id="UP000253551"/>
    </source>
</evidence>
<evidence type="ECO:0000256" key="1">
    <source>
        <dbReference type="ARBA" id="ARBA00022741"/>
    </source>
</evidence>
<dbReference type="Proteomes" id="UP000253551">
    <property type="component" value="Unassembled WGS sequence"/>
</dbReference>
<keyword evidence="2" id="KW-0067">ATP-binding</keyword>
<accession>A0A367IIW6</accession>
<gene>
    <name evidence="5" type="primary">PRKAA2</name>
    <name evidence="5" type="ORF">CU098_002972</name>
</gene>
<dbReference type="EMBL" id="PJQM01007897">
    <property type="protein sequence ID" value="RCH77609.1"/>
    <property type="molecule type" value="Genomic_DNA"/>
</dbReference>
<dbReference type="GO" id="GO:0005524">
    <property type="term" value="F:ATP binding"/>
    <property type="evidence" value="ECO:0007669"/>
    <property type="project" value="UniProtKB-KW"/>
</dbReference>
<dbReference type="Gene3D" id="3.30.310.80">
    <property type="entry name" value="Kinase associated domain 1, KA1"/>
    <property type="match status" value="1"/>
</dbReference>
<proteinExistence type="predicted"/>
<comment type="caution">
    <text evidence="5">The sequence shown here is derived from an EMBL/GenBank/DDBJ whole genome shotgun (WGS) entry which is preliminary data.</text>
</comment>
<dbReference type="AlphaFoldDB" id="A0A367IIW6"/>
<dbReference type="CDD" id="cd12122">
    <property type="entry name" value="AMPKA_C"/>
    <property type="match status" value="1"/>
</dbReference>
<feature type="domain" description="AMPK C-terminal adenylate sensor" evidence="4">
    <location>
        <begin position="117"/>
        <end position="247"/>
    </location>
</feature>
<keyword evidence="5" id="KW-0418">Kinase</keyword>
<name>A0A367IIW6_RHIST</name>
<feature type="compositionally biased region" description="Polar residues" evidence="3">
    <location>
        <begin position="1"/>
        <end position="10"/>
    </location>
</feature>
<evidence type="ECO:0000313" key="5">
    <source>
        <dbReference type="EMBL" id="RCH77609.1"/>
    </source>
</evidence>
<keyword evidence="6" id="KW-1185">Reference proteome</keyword>
<feature type="non-terminal residue" evidence="5">
    <location>
        <position position="1"/>
    </location>
</feature>
<dbReference type="Pfam" id="PF16579">
    <property type="entry name" value="AdenylateSensor"/>
    <property type="match status" value="1"/>
</dbReference>